<dbReference type="AlphaFoldDB" id="A0A1I3D7P7"/>
<evidence type="ECO:0000313" key="2">
    <source>
        <dbReference type="Proteomes" id="UP000199548"/>
    </source>
</evidence>
<proteinExistence type="predicted"/>
<gene>
    <name evidence="1" type="ORF">SAMN05192543_101155</name>
</gene>
<sequence>MALVSPPTEAVIEAATGLEAMTFRHGGDICAIAKVKHFYGLHKVS</sequence>
<name>A0A1I3D7P7_9BURK</name>
<organism evidence="1 2">
    <name type="scientific">Paraburkholderia megapolitana</name>
    <dbReference type="NCBI Taxonomy" id="420953"/>
    <lineage>
        <taxon>Bacteria</taxon>
        <taxon>Pseudomonadati</taxon>
        <taxon>Pseudomonadota</taxon>
        <taxon>Betaproteobacteria</taxon>
        <taxon>Burkholderiales</taxon>
        <taxon>Burkholderiaceae</taxon>
        <taxon>Paraburkholderia</taxon>
    </lineage>
</organism>
<dbReference type="Proteomes" id="UP000199548">
    <property type="component" value="Unassembled WGS sequence"/>
</dbReference>
<keyword evidence="2" id="KW-1185">Reference proteome</keyword>
<dbReference type="RefSeq" id="WP_170275718.1">
    <property type="nucleotide sequence ID" value="NZ_CP041743.1"/>
</dbReference>
<accession>A0A1I3D7P7</accession>
<reference evidence="1 2" key="1">
    <citation type="submission" date="2016-10" db="EMBL/GenBank/DDBJ databases">
        <authorList>
            <person name="de Groot N.N."/>
        </authorList>
    </citation>
    <scope>NUCLEOTIDE SEQUENCE [LARGE SCALE GENOMIC DNA]</scope>
    <source>
        <strain evidence="1 2">LMG 23650</strain>
    </source>
</reference>
<dbReference type="EMBL" id="FOQU01000001">
    <property type="protein sequence ID" value="SFH82717.1"/>
    <property type="molecule type" value="Genomic_DNA"/>
</dbReference>
<protein>
    <submittedName>
        <fullName evidence="1">Uncharacterized protein</fullName>
    </submittedName>
</protein>
<evidence type="ECO:0000313" key="1">
    <source>
        <dbReference type="EMBL" id="SFH82717.1"/>
    </source>
</evidence>